<dbReference type="Proteomes" id="UP000182841">
    <property type="component" value="Unassembled WGS sequence"/>
</dbReference>
<keyword evidence="3" id="KW-1185">Reference proteome</keyword>
<gene>
    <name evidence="2" type="ORF">SAMN05421870_107130</name>
</gene>
<reference evidence="3" key="1">
    <citation type="submission" date="2016-10" db="EMBL/GenBank/DDBJ databases">
        <authorList>
            <person name="Varghese N."/>
            <person name="Submissions S."/>
        </authorList>
    </citation>
    <scope>NUCLEOTIDE SEQUENCE [LARGE SCALE GENOMIC DNA]</scope>
    <source>
        <strain evidence="3">CGMCC 4.6825</strain>
    </source>
</reference>
<proteinExistence type="predicted"/>
<dbReference type="EMBL" id="FOGO01000007">
    <property type="protein sequence ID" value="SES02322.1"/>
    <property type="molecule type" value="Genomic_DNA"/>
</dbReference>
<sequence length="150" mass="14990">MALSGGYEVKSKAGMTGKAGELDRAGDDTATVRKAVDPGVCYIPDVLGGDEAAAAFSAYAAAWESEAGLLEQALHELAGKVDGAKSAYAGNDHLVATSVLETQVGVGDGVAVRPAPAGNDAITRTPTPAGAGSVSTSPLRADRPSALTEY</sequence>
<feature type="region of interest" description="Disordered" evidence="1">
    <location>
        <begin position="117"/>
        <end position="150"/>
    </location>
</feature>
<dbReference type="AlphaFoldDB" id="A0A1H9TZ34"/>
<organism evidence="2 3">
    <name type="scientific">Streptomyces qinglanensis</name>
    <dbReference type="NCBI Taxonomy" id="943816"/>
    <lineage>
        <taxon>Bacteria</taxon>
        <taxon>Bacillati</taxon>
        <taxon>Actinomycetota</taxon>
        <taxon>Actinomycetes</taxon>
        <taxon>Kitasatosporales</taxon>
        <taxon>Streptomycetaceae</taxon>
        <taxon>Streptomyces</taxon>
    </lineage>
</organism>
<dbReference type="OrthoDB" id="4236659at2"/>
<protein>
    <recommendedName>
        <fullName evidence="4">Excreted virulence factor EspC, type VII ESX diderm</fullName>
    </recommendedName>
</protein>
<feature type="compositionally biased region" description="Basic and acidic residues" evidence="1">
    <location>
        <begin position="20"/>
        <end position="30"/>
    </location>
</feature>
<dbReference type="InterPro" id="IPR036689">
    <property type="entry name" value="ESAT-6-like_sf"/>
</dbReference>
<accession>A0A1H9TZ34</accession>
<evidence type="ECO:0008006" key="4">
    <source>
        <dbReference type="Google" id="ProtNLM"/>
    </source>
</evidence>
<evidence type="ECO:0000313" key="2">
    <source>
        <dbReference type="EMBL" id="SES02322.1"/>
    </source>
</evidence>
<dbReference type="RefSeq" id="WP_075001065.1">
    <property type="nucleotide sequence ID" value="NZ_FOGO01000007.1"/>
</dbReference>
<evidence type="ECO:0000313" key="3">
    <source>
        <dbReference type="Proteomes" id="UP000182841"/>
    </source>
</evidence>
<evidence type="ECO:0000256" key="1">
    <source>
        <dbReference type="SAM" id="MobiDB-lite"/>
    </source>
</evidence>
<dbReference type="SUPFAM" id="SSF140453">
    <property type="entry name" value="EsxAB dimer-like"/>
    <property type="match status" value="1"/>
</dbReference>
<feature type="region of interest" description="Disordered" evidence="1">
    <location>
        <begin position="1"/>
        <end position="30"/>
    </location>
</feature>
<name>A0A1H9TZ34_9ACTN</name>